<reference evidence="1" key="2">
    <citation type="submission" date="2021-02" db="EMBL/GenBank/DDBJ databases">
        <authorList>
            <person name="Kimball J.A."/>
            <person name="Haas M.W."/>
            <person name="Macchietto M."/>
            <person name="Kono T."/>
            <person name="Duquette J."/>
            <person name="Shao M."/>
        </authorList>
    </citation>
    <scope>NUCLEOTIDE SEQUENCE</scope>
    <source>
        <tissue evidence="1">Fresh leaf tissue</tissue>
    </source>
</reference>
<reference evidence="1" key="1">
    <citation type="journal article" date="2021" name="bioRxiv">
        <title>Whole Genome Assembly and Annotation of Northern Wild Rice, Zizania palustris L., Supports a Whole Genome Duplication in the Zizania Genus.</title>
        <authorList>
            <person name="Haas M."/>
            <person name="Kono T."/>
            <person name="Macchietto M."/>
            <person name="Millas R."/>
            <person name="McGilp L."/>
            <person name="Shao M."/>
            <person name="Duquette J."/>
            <person name="Hirsch C.N."/>
            <person name="Kimball J."/>
        </authorList>
    </citation>
    <scope>NUCLEOTIDE SEQUENCE</scope>
    <source>
        <tissue evidence="1">Fresh leaf tissue</tissue>
    </source>
</reference>
<comment type="caution">
    <text evidence="1">The sequence shown here is derived from an EMBL/GenBank/DDBJ whole genome shotgun (WGS) entry which is preliminary data.</text>
</comment>
<evidence type="ECO:0000313" key="1">
    <source>
        <dbReference type="EMBL" id="KAG8083385.1"/>
    </source>
</evidence>
<evidence type="ECO:0000313" key="2">
    <source>
        <dbReference type="Proteomes" id="UP000729402"/>
    </source>
</evidence>
<dbReference type="EMBL" id="JAAALK010000085">
    <property type="protein sequence ID" value="KAG8083385.1"/>
    <property type="molecule type" value="Genomic_DNA"/>
</dbReference>
<gene>
    <name evidence="1" type="ORF">GUJ93_ZPchr0015g6951</name>
</gene>
<proteinExistence type="predicted"/>
<name>A0A8J5VVH4_ZIZPA</name>
<organism evidence="1 2">
    <name type="scientific">Zizania palustris</name>
    <name type="common">Northern wild rice</name>
    <dbReference type="NCBI Taxonomy" id="103762"/>
    <lineage>
        <taxon>Eukaryota</taxon>
        <taxon>Viridiplantae</taxon>
        <taxon>Streptophyta</taxon>
        <taxon>Embryophyta</taxon>
        <taxon>Tracheophyta</taxon>
        <taxon>Spermatophyta</taxon>
        <taxon>Magnoliopsida</taxon>
        <taxon>Liliopsida</taxon>
        <taxon>Poales</taxon>
        <taxon>Poaceae</taxon>
        <taxon>BOP clade</taxon>
        <taxon>Oryzoideae</taxon>
        <taxon>Oryzeae</taxon>
        <taxon>Zizaniinae</taxon>
        <taxon>Zizania</taxon>
    </lineage>
</organism>
<dbReference type="Proteomes" id="UP000729402">
    <property type="component" value="Unassembled WGS sequence"/>
</dbReference>
<accession>A0A8J5VVH4</accession>
<sequence>MKLWMELKSGWTIKETPPSWKGTCSLSLLRTPVMACKEICGSASYCSIVSVTSSSSSKERSRKNKR</sequence>
<dbReference type="AlphaFoldDB" id="A0A8J5VVH4"/>
<protein>
    <submittedName>
        <fullName evidence="1">Uncharacterized protein</fullName>
    </submittedName>
</protein>
<keyword evidence="2" id="KW-1185">Reference proteome</keyword>